<name>A0A914VVC4_9BILA</name>
<protein>
    <submittedName>
        <fullName evidence="2">Uncharacterized protein</fullName>
    </submittedName>
</protein>
<accession>A0A914VVC4</accession>
<dbReference type="AlphaFoldDB" id="A0A914VVC4"/>
<evidence type="ECO:0000313" key="1">
    <source>
        <dbReference type="Proteomes" id="UP000887566"/>
    </source>
</evidence>
<keyword evidence="1" id="KW-1185">Reference proteome</keyword>
<organism evidence="1 2">
    <name type="scientific">Plectus sambesii</name>
    <dbReference type="NCBI Taxonomy" id="2011161"/>
    <lineage>
        <taxon>Eukaryota</taxon>
        <taxon>Metazoa</taxon>
        <taxon>Ecdysozoa</taxon>
        <taxon>Nematoda</taxon>
        <taxon>Chromadorea</taxon>
        <taxon>Plectida</taxon>
        <taxon>Plectina</taxon>
        <taxon>Plectoidea</taxon>
        <taxon>Plectidae</taxon>
        <taxon>Plectus</taxon>
    </lineage>
</organism>
<dbReference type="WBParaSite" id="PSAMB.scaffold246size61639.g4149.t1">
    <property type="protein sequence ID" value="PSAMB.scaffold246size61639.g4149.t1"/>
    <property type="gene ID" value="PSAMB.scaffold246size61639.g4149"/>
</dbReference>
<sequence length="240" mass="26116">MSRSLAIGVRDVYDCVKLSCRCRKVDRVAVVAHPWRQISASTVVLWLFGPVSDGSGGDGGGVRAELESCQRSVGVGALLTDWNAFARFAYARSTRAATAAAVVAFVIYQRADITPSEPRAALVRSSPITALGRAFDALLTARRRSALYRARSRNMSLVNGKLGAMNGHIQTASESKQPLADTCICNRPRSLVICRRCGYETEGRVRTTCLAHPNRQALMDQEVCPVCRASTLQEVRKNSN</sequence>
<evidence type="ECO:0000313" key="2">
    <source>
        <dbReference type="WBParaSite" id="PSAMB.scaffold246size61639.g4149.t1"/>
    </source>
</evidence>
<dbReference type="Proteomes" id="UP000887566">
    <property type="component" value="Unplaced"/>
</dbReference>
<proteinExistence type="predicted"/>
<reference evidence="2" key="1">
    <citation type="submission" date="2022-11" db="UniProtKB">
        <authorList>
            <consortium name="WormBaseParasite"/>
        </authorList>
    </citation>
    <scope>IDENTIFICATION</scope>
</reference>